<dbReference type="InterPro" id="IPR040241">
    <property type="entry name" value="TRP_Flc/Pkd2-like"/>
</dbReference>
<dbReference type="GO" id="GO:0016020">
    <property type="term" value="C:membrane"/>
    <property type="evidence" value="ECO:0007669"/>
    <property type="project" value="TreeGrafter"/>
</dbReference>
<dbReference type="Proteomes" id="UP000253551">
    <property type="component" value="Unassembled WGS sequence"/>
</dbReference>
<reference evidence="4 5" key="1">
    <citation type="journal article" date="2018" name="G3 (Bethesda)">
        <title>Phylogenetic and Phylogenomic Definition of Rhizopus Species.</title>
        <authorList>
            <person name="Gryganskyi A.P."/>
            <person name="Golan J."/>
            <person name="Dolatabadi S."/>
            <person name="Mondo S."/>
            <person name="Robb S."/>
            <person name="Idnurm A."/>
            <person name="Muszewska A."/>
            <person name="Steczkiewicz K."/>
            <person name="Masonjones S."/>
            <person name="Liao H.L."/>
            <person name="Gajdeczka M.T."/>
            <person name="Anike F."/>
            <person name="Vuek A."/>
            <person name="Anishchenko I.M."/>
            <person name="Voigt K."/>
            <person name="de Hoog G.S."/>
            <person name="Smith M.E."/>
            <person name="Heitman J."/>
            <person name="Vilgalys R."/>
            <person name="Stajich J.E."/>
        </authorList>
    </citation>
    <scope>NUCLEOTIDE SEQUENCE [LARGE SCALE GENOMIC DNA]</scope>
    <source>
        <strain evidence="4 5">LSU 92-RS-03</strain>
    </source>
</reference>
<feature type="transmembrane region" description="Helical" evidence="2">
    <location>
        <begin position="7"/>
        <end position="31"/>
    </location>
</feature>
<proteinExistence type="predicted"/>
<dbReference type="OrthoDB" id="2115177at2759"/>
<dbReference type="EMBL" id="PJQM01001261">
    <property type="protein sequence ID" value="RCI02784.1"/>
    <property type="molecule type" value="Genomic_DNA"/>
</dbReference>
<feature type="region of interest" description="Disordered" evidence="1">
    <location>
        <begin position="379"/>
        <end position="413"/>
    </location>
</feature>
<sequence length="413" mass="46120">MIPSRAYITCFAALFLVFPLLIYGFVCIKLLEIRPASFLFTELKLLLRYGSLYNGYTDDTFALFVGIIVYKSVVAAMIGLFQTSAIAQIILVLLAELAITASYMVKWPCADNQVNIFHIFFGCIKSIILLLNICYLPQLEATSLSKQYVGYCQLGIHCLAFFIFLVLQIKNAVIILTGVTNDELDESGKPPARMVIWRKRHRSKRRPMTTPLQLGNSSANLMSISSRSRSHSASFYMAGQHTNHTRTSIMDMDLLNNYYGTGNNTSSSNNTTSITILKPDEIKRASTPLAMTDTIDKTKIPLISEQYVRSGSSISLAIEQVDSPATIQRYVAQTSIQSFHEEEYAHPTAKAIYRIDDEIVPSTEPLMTSIDHDLNTRLSPPPLPQHTVGINQSSSIYSPPHQTSFTSVDEEFV</sequence>
<comment type="caution">
    <text evidence="4">The sequence shown here is derived from an EMBL/GenBank/DDBJ whole genome shotgun (WGS) entry which is preliminary data.</text>
</comment>
<feature type="domain" description="TRP C-terminal" evidence="3">
    <location>
        <begin position="11"/>
        <end position="180"/>
    </location>
</feature>
<dbReference type="PANTHER" id="PTHR31145">
    <property type="entry name" value="INTEGRAL MEMBRANE PROTEIN (AFU_ORTHOLOGUE AFUA_7G01610)"/>
    <property type="match status" value="1"/>
</dbReference>
<evidence type="ECO:0000313" key="5">
    <source>
        <dbReference type="Proteomes" id="UP000253551"/>
    </source>
</evidence>
<feature type="transmembrane region" description="Helical" evidence="2">
    <location>
        <begin position="148"/>
        <end position="167"/>
    </location>
</feature>
<feature type="compositionally biased region" description="Polar residues" evidence="1">
    <location>
        <begin position="388"/>
        <end position="407"/>
    </location>
</feature>
<keyword evidence="5" id="KW-1185">Reference proteome</keyword>
<gene>
    <name evidence="4" type="ORF">CU098_010903</name>
</gene>
<name>A0A367KKM4_RHIST</name>
<dbReference type="AlphaFoldDB" id="A0A367KKM4"/>
<dbReference type="InterPro" id="IPR010308">
    <property type="entry name" value="TRP_C"/>
</dbReference>
<dbReference type="Pfam" id="PF06011">
    <property type="entry name" value="TRP"/>
    <property type="match status" value="1"/>
</dbReference>
<keyword evidence="2" id="KW-0472">Membrane</keyword>
<dbReference type="PANTHER" id="PTHR31145:SF6">
    <property type="entry name" value="INTEGRAL MEMBRANE PROTEIN (AFU_ORTHOLOGUE AFUA_7G01610)"/>
    <property type="match status" value="1"/>
</dbReference>
<evidence type="ECO:0000256" key="1">
    <source>
        <dbReference type="SAM" id="MobiDB-lite"/>
    </source>
</evidence>
<protein>
    <recommendedName>
        <fullName evidence="3">TRP C-terminal domain-containing protein</fullName>
    </recommendedName>
</protein>
<feature type="transmembrane region" description="Helical" evidence="2">
    <location>
        <begin position="86"/>
        <end position="104"/>
    </location>
</feature>
<dbReference type="STRING" id="4846.A0A367KKM4"/>
<evidence type="ECO:0000313" key="4">
    <source>
        <dbReference type="EMBL" id="RCI02784.1"/>
    </source>
</evidence>
<feature type="transmembrane region" description="Helical" evidence="2">
    <location>
        <begin position="116"/>
        <end position="136"/>
    </location>
</feature>
<evidence type="ECO:0000259" key="3">
    <source>
        <dbReference type="Pfam" id="PF06011"/>
    </source>
</evidence>
<keyword evidence="2" id="KW-0812">Transmembrane</keyword>
<evidence type="ECO:0000256" key="2">
    <source>
        <dbReference type="SAM" id="Phobius"/>
    </source>
</evidence>
<keyword evidence="2" id="KW-1133">Transmembrane helix</keyword>
<accession>A0A367KKM4</accession>
<organism evidence="4 5">
    <name type="scientific">Rhizopus stolonifer</name>
    <name type="common">Rhizopus nigricans</name>
    <dbReference type="NCBI Taxonomy" id="4846"/>
    <lineage>
        <taxon>Eukaryota</taxon>
        <taxon>Fungi</taxon>
        <taxon>Fungi incertae sedis</taxon>
        <taxon>Mucoromycota</taxon>
        <taxon>Mucoromycotina</taxon>
        <taxon>Mucoromycetes</taxon>
        <taxon>Mucorales</taxon>
        <taxon>Mucorineae</taxon>
        <taxon>Rhizopodaceae</taxon>
        <taxon>Rhizopus</taxon>
    </lineage>
</organism>
<dbReference type="GO" id="GO:0055085">
    <property type="term" value="P:transmembrane transport"/>
    <property type="evidence" value="ECO:0007669"/>
    <property type="project" value="TreeGrafter"/>
</dbReference>
<feature type="transmembrane region" description="Helical" evidence="2">
    <location>
        <begin position="61"/>
        <end position="81"/>
    </location>
</feature>